<dbReference type="SUPFAM" id="SSF88946">
    <property type="entry name" value="Sigma2 domain of RNA polymerase sigma factors"/>
    <property type="match status" value="1"/>
</dbReference>
<dbReference type="InterPro" id="IPR007627">
    <property type="entry name" value="RNA_pol_sigma70_r2"/>
</dbReference>
<dbReference type="PROSITE" id="PS50943">
    <property type="entry name" value="HTH_CROC1"/>
    <property type="match status" value="1"/>
</dbReference>
<evidence type="ECO:0000259" key="7">
    <source>
        <dbReference type="PROSITE" id="PS50943"/>
    </source>
</evidence>
<proteinExistence type="inferred from homology"/>
<dbReference type="AlphaFoldDB" id="A0A930VKW3"/>
<comment type="caution">
    <text evidence="8">The sequence shown here is derived from an EMBL/GenBank/DDBJ whole genome shotgun (WGS) entry which is preliminary data.</text>
</comment>
<dbReference type="RefSeq" id="WP_194708941.1">
    <property type="nucleotide sequence ID" value="NZ_JADKPN010000018.1"/>
</dbReference>
<dbReference type="PANTHER" id="PTHR30385">
    <property type="entry name" value="SIGMA FACTOR F FLAGELLAR"/>
    <property type="match status" value="1"/>
</dbReference>
<keyword evidence="2" id="KW-0749">Sporulation</keyword>
<dbReference type="Pfam" id="PF04542">
    <property type="entry name" value="Sigma70_r2"/>
    <property type="match status" value="1"/>
</dbReference>
<name>A0A930VKW3_9ACTN</name>
<evidence type="ECO:0000256" key="2">
    <source>
        <dbReference type="ARBA" id="ARBA00022969"/>
    </source>
</evidence>
<reference evidence="8" key="1">
    <citation type="submission" date="2020-11" db="EMBL/GenBank/DDBJ databases">
        <title>Nocardioides sp. nov., isolated from Soil of Cynanchum wilfordii Hemsley rhizosphere.</title>
        <authorList>
            <person name="Lee J.-S."/>
            <person name="Suh M.K."/>
            <person name="Kim J.-S."/>
        </authorList>
    </citation>
    <scope>NUCLEOTIDE SEQUENCE</scope>
    <source>
        <strain evidence="8">KCTC 19275</strain>
    </source>
</reference>
<dbReference type="CDD" id="cd06171">
    <property type="entry name" value="Sigma70_r4"/>
    <property type="match status" value="1"/>
</dbReference>
<gene>
    <name evidence="8" type="ORF">ISU07_21725</name>
</gene>
<dbReference type="Proteomes" id="UP000640489">
    <property type="component" value="Unassembled WGS sequence"/>
</dbReference>
<dbReference type="SUPFAM" id="SSF88659">
    <property type="entry name" value="Sigma3 and sigma4 domains of RNA polymerase sigma factors"/>
    <property type="match status" value="2"/>
</dbReference>
<evidence type="ECO:0000256" key="6">
    <source>
        <dbReference type="ARBA" id="ARBA00023163"/>
    </source>
</evidence>
<dbReference type="InterPro" id="IPR013325">
    <property type="entry name" value="RNA_pol_sigma_r2"/>
</dbReference>
<dbReference type="Gene3D" id="1.20.120.1810">
    <property type="match status" value="1"/>
</dbReference>
<dbReference type="InterPro" id="IPR007624">
    <property type="entry name" value="RNA_pol_sigma70_r3"/>
</dbReference>
<organism evidence="8 9">
    <name type="scientific">Nocardioides islandensis</name>
    <dbReference type="NCBI Taxonomy" id="433663"/>
    <lineage>
        <taxon>Bacteria</taxon>
        <taxon>Bacillati</taxon>
        <taxon>Actinomycetota</taxon>
        <taxon>Actinomycetes</taxon>
        <taxon>Propionibacteriales</taxon>
        <taxon>Nocardioidaceae</taxon>
        <taxon>Nocardioides</taxon>
    </lineage>
</organism>
<dbReference type="NCBIfam" id="TIGR02937">
    <property type="entry name" value="sigma70-ECF"/>
    <property type="match status" value="1"/>
</dbReference>
<evidence type="ECO:0000313" key="8">
    <source>
        <dbReference type="EMBL" id="MBF4765760.1"/>
    </source>
</evidence>
<keyword evidence="3" id="KW-0805">Transcription regulation</keyword>
<dbReference type="EMBL" id="JADKPN010000018">
    <property type="protein sequence ID" value="MBF4765760.1"/>
    <property type="molecule type" value="Genomic_DNA"/>
</dbReference>
<dbReference type="GO" id="GO:0016987">
    <property type="term" value="F:sigma factor activity"/>
    <property type="evidence" value="ECO:0007669"/>
    <property type="project" value="UniProtKB-KW"/>
</dbReference>
<dbReference type="InterPro" id="IPR036388">
    <property type="entry name" value="WH-like_DNA-bd_sf"/>
</dbReference>
<dbReference type="PANTHER" id="PTHR30385:SF4">
    <property type="entry name" value="RNA POLYMERASE SIGMA-E FACTOR"/>
    <property type="match status" value="1"/>
</dbReference>
<dbReference type="GO" id="GO:0003677">
    <property type="term" value="F:DNA binding"/>
    <property type="evidence" value="ECO:0007669"/>
    <property type="project" value="UniProtKB-KW"/>
</dbReference>
<dbReference type="Gene3D" id="1.10.10.10">
    <property type="entry name" value="Winged helix-like DNA-binding domain superfamily/Winged helix DNA-binding domain"/>
    <property type="match status" value="2"/>
</dbReference>
<protein>
    <submittedName>
        <fullName evidence="8">Sigma-70 family RNA polymerase sigma factor</fullName>
    </submittedName>
</protein>
<evidence type="ECO:0000256" key="5">
    <source>
        <dbReference type="ARBA" id="ARBA00023125"/>
    </source>
</evidence>
<comment type="similarity">
    <text evidence="1">Belongs to the sigma-70 factor family.</text>
</comment>
<keyword evidence="9" id="KW-1185">Reference proteome</keyword>
<keyword evidence="5" id="KW-0238">DNA-binding</keyword>
<dbReference type="InterPro" id="IPR007630">
    <property type="entry name" value="RNA_pol_sigma70_r4"/>
</dbReference>
<sequence>MSRLDDVGRAPSGRAPHTCTTVDKVSAVDDAERRRLTDEAFARCHRPGVDAETRRQAIDQVVLSNVGVARGLAAAHRDKGVPREDLDQVAYTALVAAAQRFRPGEGRDFLSFAVPTIRGELKRHFRDYGWTVRPPRRVQEIHLQVLTARDALAQRLDRAPTPHEIASELGESDLHVAEALRLDGCFAPSSLDQAVGSGDGTLGDLLPEAEEHVYDAADARVMLGPAIRRLGRRDRDVLRMRFFEGLTQQEIGERLGVTQTQVSRILTRITGELRKAVTREEDRETVLAG</sequence>
<dbReference type="Pfam" id="PF04545">
    <property type="entry name" value="Sigma70_r4"/>
    <property type="match status" value="1"/>
</dbReference>
<dbReference type="InterPro" id="IPR001387">
    <property type="entry name" value="Cro/C1-type_HTH"/>
</dbReference>
<keyword evidence="6" id="KW-0804">Transcription</keyword>
<keyword evidence="4" id="KW-0731">Sigma factor</keyword>
<dbReference type="InterPro" id="IPR014284">
    <property type="entry name" value="RNA_pol_sigma-70_dom"/>
</dbReference>
<dbReference type="InterPro" id="IPR013324">
    <property type="entry name" value="RNA_pol_sigma_r3/r4-like"/>
</dbReference>
<evidence type="ECO:0000313" key="9">
    <source>
        <dbReference type="Proteomes" id="UP000640489"/>
    </source>
</evidence>
<evidence type="ECO:0000256" key="3">
    <source>
        <dbReference type="ARBA" id="ARBA00023015"/>
    </source>
</evidence>
<evidence type="ECO:0000256" key="4">
    <source>
        <dbReference type="ARBA" id="ARBA00023082"/>
    </source>
</evidence>
<dbReference type="InterPro" id="IPR000943">
    <property type="entry name" value="RNA_pol_sigma70"/>
</dbReference>
<dbReference type="PRINTS" id="PR00046">
    <property type="entry name" value="SIGMA70FCT"/>
</dbReference>
<dbReference type="GO" id="GO:0030435">
    <property type="term" value="P:sporulation resulting in formation of a cellular spore"/>
    <property type="evidence" value="ECO:0007669"/>
    <property type="project" value="UniProtKB-KW"/>
</dbReference>
<dbReference type="GO" id="GO:0006352">
    <property type="term" value="P:DNA-templated transcription initiation"/>
    <property type="evidence" value="ECO:0007669"/>
    <property type="project" value="InterPro"/>
</dbReference>
<accession>A0A930VKW3</accession>
<evidence type="ECO:0000256" key="1">
    <source>
        <dbReference type="ARBA" id="ARBA00007788"/>
    </source>
</evidence>
<dbReference type="Pfam" id="PF04539">
    <property type="entry name" value="Sigma70_r3"/>
    <property type="match status" value="1"/>
</dbReference>
<feature type="domain" description="HTH cro/C1-type" evidence="7">
    <location>
        <begin position="245"/>
        <end position="265"/>
    </location>
</feature>